<dbReference type="KEGG" id="muo:115471317"/>
<dbReference type="InterPro" id="IPR011333">
    <property type="entry name" value="SKP1/BTB/POZ_sf"/>
</dbReference>
<gene>
    <name evidence="3" type="primary">KCTD19</name>
</gene>
<proteinExistence type="predicted"/>
<sequence length="968" mass="112093">MRTEEDVMENESSEEDLFHFNVGGWLFSVPKLKLAQFQESLLWKEASTLTLSEDIRLFIDRDGFTFRHVHYYLHTSKLSFSSCSELNLLYEQALILQLTPLLQALDNLKEGKHHLRIRPAADIPIAERAQMNYWKTRKCNNRLSDFPIKSPAFTGLHEKAPLGLIDTPLIDTEEEIHYCFLAIDLVVKYPAIVNDDNLLWISEDLALIECGCSEFRFIANFLQSGKILLPESFSSLEILETEVEQLGIPELTDAVKIQKNNLGNNSKGTSTFHLSVQHIMNTNGVAQSAARPWYTMTLGLLVKYPDSALGQLHIESTVDGSKLYITGNGVLFQHVKNWLGSCRLPLTEDISELYGLCTYLDKRDIIYEPMKEALKSFLREKTYAEVKNNNEHWKAETKAYSLDQIVKVYVGSHWYATHLKTLLKHPELLLNYKKVRWITCGQSLLIQGDGQIFRHILNFLRLGKFVLPSEFKEWSLLCEEAKEYRIPSLLEALYQYDACRQEKFWVKENVSQYGESCAQGQLNIVKDTEYENTESPKKLEDINVEGDILMITLDEPSRITTEFNECQVYCWNKIKITPHRQEKKGHNENHTKLIPMTKGAKRNNPKSDGWIQSTGVDISSKCYKYSLSPPKKRGTKLEQIRKSEYKETITPMQKLMSLVKEWDMLNPQTHMIHQMPTTSSDFQGNFPYKVLNEKEKLSEANILSWKTGKATQEENKHRAQASANTQEHFFKWYNPGTKQGPAVNTNSFSVEEEYPTKEVAELKNWHDQERREIYKHLFCTFTSNLLLNEKITIEESSLAMEDLGSTGFILKVEHPSLVGAEGSCLSFEDSVIYTVKLVSLGTQQNLKDIPFLSFNMSHEEMFYARKCHFFLTDIILDSIRHQDPKEITSKIVRLVNRLWTLQITSKEFVEDLLSIDFFKDDKHIYEKLHRWAELTLPFAWKYSECLDLLIKNGYYKSVSLFILTKYLE</sequence>
<dbReference type="GeneID" id="115471317"/>
<dbReference type="CDD" id="cd18373">
    <property type="entry name" value="BTB1_POZ_KCTD19"/>
    <property type="match status" value="1"/>
</dbReference>
<accession>A0A6P7YDI6</accession>
<dbReference type="GO" id="GO:0051260">
    <property type="term" value="P:protein homooligomerization"/>
    <property type="evidence" value="ECO:0007669"/>
    <property type="project" value="InterPro"/>
</dbReference>
<evidence type="ECO:0000313" key="2">
    <source>
        <dbReference type="Proteomes" id="UP000515156"/>
    </source>
</evidence>
<name>A0A6P7YDI6_9AMPH</name>
<dbReference type="PANTHER" id="PTHR14499:SF20">
    <property type="entry name" value="BTB_POZ DOMAIN-CONTAINING PROTEIN KCTD19"/>
    <property type="match status" value="1"/>
</dbReference>
<reference evidence="3" key="1">
    <citation type="submission" date="2025-08" db="UniProtKB">
        <authorList>
            <consortium name="RefSeq"/>
        </authorList>
    </citation>
    <scope>IDENTIFICATION</scope>
</reference>
<feature type="domain" description="Potassium channel tetramerisation-type BTB" evidence="1">
    <location>
        <begin position="20"/>
        <end position="91"/>
    </location>
</feature>
<dbReference type="AlphaFoldDB" id="A0A6P7YDI6"/>
<protein>
    <submittedName>
        <fullName evidence="3">BTB/POZ domain-containing protein KCTD19</fullName>
    </submittedName>
</protein>
<dbReference type="Gene3D" id="3.30.710.10">
    <property type="entry name" value="Potassium Channel Kv1.1, Chain A"/>
    <property type="match status" value="2"/>
</dbReference>
<dbReference type="PANTHER" id="PTHR14499">
    <property type="entry name" value="POTASSIUM CHANNEL TETRAMERIZATION DOMAIN-CONTAINING"/>
    <property type="match status" value="1"/>
</dbReference>
<evidence type="ECO:0000313" key="3">
    <source>
        <dbReference type="RefSeq" id="XP_030060879.1"/>
    </source>
</evidence>
<dbReference type="OrthoDB" id="10003873at2759"/>
<evidence type="ECO:0000259" key="1">
    <source>
        <dbReference type="Pfam" id="PF02214"/>
    </source>
</evidence>
<dbReference type="Proteomes" id="UP000515156">
    <property type="component" value="Chromosome 5"/>
</dbReference>
<dbReference type="InParanoid" id="A0A6P7YDI6"/>
<dbReference type="CTD" id="146212"/>
<dbReference type="FunCoup" id="A0A6P7YDI6">
    <property type="interactions" value="17"/>
</dbReference>
<dbReference type="RefSeq" id="XP_030060879.1">
    <property type="nucleotide sequence ID" value="XM_030205019.1"/>
</dbReference>
<dbReference type="InterPro" id="IPR003131">
    <property type="entry name" value="T1-type_BTB"/>
</dbReference>
<keyword evidence="2" id="KW-1185">Reference proteome</keyword>
<dbReference type="Pfam" id="PF02214">
    <property type="entry name" value="BTB_2"/>
    <property type="match status" value="1"/>
</dbReference>
<dbReference type="SUPFAM" id="SSF54695">
    <property type="entry name" value="POZ domain"/>
    <property type="match status" value="3"/>
</dbReference>
<organism evidence="2 3">
    <name type="scientific">Microcaecilia unicolor</name>
    <dbReference type="NCBI Taxonomy" id="1415580"/>
    <lineage>
        <taxon>Eukaryota</taxon>
        <taxon>Metazoa</taxon>
        <taxon>Chordata</taxon>
        <taxon>Craniata</taxon>
        <taxon>Vertebrata</taxon>
        <taxon>Euteleostomi</taxon>
        <taxon>Amphibia</taxon>
        <taxon>Gymnophiona</taxon>
        <taxon>Siphonopidae</taxon>
        <taxon>Microcaecilia</taxon>
    </lineage>
</organism>